<feature type="compositionally biased region" description="Basic and acidic residues" evidence="1">
    <location>
        <begin position="307"/>
        <end position="321"/>
    </location>
</feature>
<dbReference type="OrthoDB" id="9768878at2"/>
<evidence type="ECO:0000313" key="3">
    <source>
        <dbReference type="Proteomes" id="UP000186559"/>
    </source>
</evidence>
<reference evidence="2 3" key="1">
    <citation type="submission" date="2016-03" db="EMBL/GenBank/DDBJ databases">
        <title>Deep-sea bacteria in the southern Pacific.</title>
        <authorList>
            <person name="Tang K."/>
        </authorList>
    </citation>
    <scope>NUCLEOTIDE SEQUENCE [LARGE SCALE GENOMIC DNA]</scope>
    <source>
        <strain evidence="2 3">JLT2016</strain>
    </source>
</reference>
<dbReference type="SUPFAM" id="SSF48557">
    <property type="entry name" value="L-aspartase-like"/>
    <property type="match status" value="1"/>
</dbReference>
<keyword evidence="3" id="KW-1185">Reference proteome</keyword>
<keyword evidence="2" id="KW-0413">Isomerase</keyword>
<evidence type="ECO:0000256" key="1">
    <source>
        <dbReference type="SAM" id="MobiDB-lite"/>
    </source>
</evidence>
<dbReference type="GO" id="GO:0047472">
    <property type="term" value="F:3-carboxy-cis,cis-muconate cycloisomerase activity"/>
    <property type="evidence" value="ECO:0007669"/>
    <property type="project" value="UniProtKB-EC"/>
</dbReference>
<proteinExistence type="predicted"/>
<feature type="region of interest" description="Disordered" evidence="1">
    <location>
        <begin position="294"/>
        <end position="321"/>
    </location>
</feature>
<sequence length="321" mass="33417">MTATPFDSAYLHKLFATGEAAKLFTDSAEVRAMMIVLGALAKVQGASGLIPETAGKAIHRASLELQIDPGGLADDTARDGTPVPSVVASFGALMQAPEYVPYLCHETAPDDIEDSALMLRMRQVLAQADAGLTTLLDDLGAVAGGGHAPDSATRAARAGWPLLALRDELALLRQRALPVALSDADERLRAALAEALNLTDPGRGWRDDRAPLRDIAGWSARLVTALAALARPDATATPPAAALEALRPQAAALLTVVNASPEPQVARLAERLALPQLLLCANAALSRAQALATGLRSTPGGTGDAPDEARRFAKAVRSERS</sequence>
<organism evidence="2 3">
    <name type="scientific">Salipiger profundus</name>
    <dbReference type="NCBI Taxonomy" id="1229727"/>
    <lineage>
        <taxon>Bacteria</taxon>
        <taxon>Pseudomonadati</taxon>
        <taxon>Pseudomonadota</taxon>
        <taxon>Alphaproteobacteria</taxon>
        <taxon>Rhodobacterales</taxon>
        <taxon>Roseobacteraceae</taxon>
        <taxon>Salipiger</taxon>
    </lineage>
</organism>
<dbReference type="Proteomes" id="UP000186559">
    <property type="component" value="Chromosome"/>
</dbReference>
<dbReference type="InterPro" id="IPR008948">
    <property type="entry name" value="L-Aspartase-like"/>
</dbReference>
<dbReference type="EC" id="5.5.1.2" evidence="2"/>
<accession>A0A1U7D1G0</accession>
<dbReference type="AlphaFoldDB" id="A0A1U7D1G0"/>
<evidence type="ECO:0000313" key="2">
    <source>
        <dbReference type="EMBL" id="APX21981.1"/>
    </source>
</evidence>
<name>A0A1U7D1G0_9RHOB</name>
<dbReference type="KEGG" id="tpro:Ga0080559_TMP1185"/>
<dbReference type="STRING" id="1229727.Ga0080559_TMP1185"/>
<protein>
    <submittedName>
        <fullName evidence="2">3-carboxy-cis,cis-muconate cycloisomerase</fullName>
        <ecNumber evidence="2">5.5.1.2</ecNumber>
    </submittedName>
</protein>
<dbReference type="EMBL" id="CP014796">
    <property type="protein sequence ID" value="APX21981.1"/>
    <property type="molecule type" value="Genomic_DNA"/>
</dbReference>
<gene>
    <name evidence="2" type="ORF">Ga0080559_TMP1185</name>
</gene>
<dbReference type="Gene3D" id="1.20.200.10">
    <property type="entry name" value="Fumarase/aspartase (Central domain)"/>
    <property type="match status" value="1"/>
</dbReference>
<dbReference type="RefSeq" id="WP_076622485.1">
    <property type="nucleotide sequence ID" value="NZ_BMEW01000003.1"/>
</dbReference>